<dbReference type="AlphaFoldDB" id="A0A8T1P5Q6"/>
<comment type="caution">
    <text evidence="2">The sequence shown here is derived from an EMBL/GenBank/DDBJ whole genome shotgun (WGS) entry which is preliminary data.</text>
</comment>
<evidence type="ECO:0000256" key="1">
    <source>
        <dbReference type="SAM" id="MobiDB-lite"/>
    </source>
</evidence>
<feature type="compositionally biased region" description="Basic and acidic residues" evidence="1">
    <location>
        <begin position="85"/>
        <end position="94"/>
    </location>
</feature>
<evidence type="ECO:0000313" key="3">
    <source>
        <dbReference type="Proteomes" id="UP000811609"/>
    </source>
</evidence>
<gene>
    <name evidence="2" type="ORF">CIPAW_11G158900</name>
</gene>
<evidence type="ECO:0000313" key="2">
    <source>
        <dbReference type="EMBL" id="KAG6637141.1"/>
    </source>
</evidence>
<accession>A0A8T1P5Q6</accession>
<sequence>MMSNAMYFDTAKKDQQLLPNCLIMFLLFDVMHPYLHNWFNQQVRPHNILNRYFLYSLLVNPFHADMLPEWQEPTLENGMQLTGDKSQHKPDRWSNHRKSINYIDQ</sequence>
<reference evidence="2" key="1">
    <citation type="submission" date="2020-12" db="EMBL/GenBank/DDBJ databases">
        <title>WGS assembly of Carya illinoinensis cv. Pawnee.</title>
        <authorList>
            <person name="Platts A."/>
            <person name="Shu S."/>
            <person name="Wright S."/>
            <person name="Barry K."/>
            <person name="Edger P."/>
            <person name="Pires J.C."/>
            <person name="Schmutz J."/>
        </authorList>
    </citation>
    <scope>NUCLEOTIDE SEQUENCE</scope>
    <source>
        <tissue evidence="2">Leaf</tissue>
    </source>
</reference>
<name>A0A8T1P5Q6_CARIL</name>
<keyword evidence="3" id="KW-1185">Reference proteome</keyword>
<feature type="region of interest" description="Disordered" evidence="1">
    <location>
        <begin position="79"/>
        <end position="105"/>
    </location>
</feature>
<protein>
    <submittedName>
        <fullName evidence="2">Uncharacterized protein</fullName>
    </submittedName>
</protein>
<dbReference type="EMBL" id="CM031819">
    <property type="protein sequence ID" value="KAG6637141.1"/>
    <property type="molecule type" value="Genomic_DNA"/>
</dbReference>
<dbReference type="Proteomes" id="UP000811609">
    <property type="component" value="Chromosome 11"/>
</dbReference>
<proteinExistence type="predicted"/>
<organism evidence="2 3">
    <name type="scientific">Carya illinoinensis</name>
    <name type="common">Pecan</name>
    <dbReference type="NCBI Taxonomy" id="32201"/>
    <lineage>
        <taxon>Eukaryota</taxon>
        <taxon>Viridiplantae</taxon>
        <taxon>Streptophyta</taxon>
        <taxon>Embryophyta</taxon>
        <taxon>Tracheophyta</taxon>
        <taxon>Spermatophyta</taxon>
        <taxon>Magnoliopsida</taxon>
        <taxon>eudicotyledons</taxon>
        <taxon>Gunneridae</taxon>
        <taxon>Pentapetalae</taxon>
        <taxon>rosids</taxon>
        <taxon>fabids</taxon>
        <taxon>Fagales</taxon>
        <taxon>Juglandaceae</taxon>
        <taxon>Carya</taxon>
    </lineage>
</organism>